<feature type="chain" id="PRO_5028027467" evidence="1">
    <location>
        <begin position="22"/>
        <end position="162"/>
    </location>
</feature>
<keyword evidence="2" id="KW-1185">Reference proteome</keyword>
<reference evidence="3" key="1">
    <citation type="submission" date="2025-08" db="UniProtKB">
        <authorList>
            <consortium name="RefSeq"/>
        </authorList>
    </citation>
    <scope>IDENTIFICATION</scope>
    <source>
        <tissue evidence="3">Gonad</tissue>
    </source>
</reference>
<dbReference type="OrthoDB" id="10024128at2759"/>
<gene>
    <name evidence="3" type="primary">LOC109463582</name>
</gene>
<evidence type="ECO:0000313" key="2">
    <source>
        <dbReference type="Proteomes" id="UP000515135"/>
    </source>
</evidence>
<dbReference type="RefSeq" id="XP_019615992.1">
    <property type="nucleotide sequence ID" value="XM_019760433.1"/>
</dbReference>
<protein>
    <submittedName>
        <fullName evidence="3">Uncharacterized protein LOC109463582</fullName>
    </submittedName>
</protein>
<organism evidence="2 3">
    <name type="scientific">Branchiostoma belcheri</name>
    <name type="common">Amphioxus</name>
    <dbReference type="NCBI Taxonomy" id="7741"/>
    <lineage>
        <taxon>Eukaryota</taxon>
        <taxon>Metazoa</taxon>
        <taxon>Chordata</taxon>
        <taxon>Cephalochordata</taxon>
        <taxon>Leptocardii</taxon>
        <taxon>Amphioxiformes</taxon>
        <taxon>Branchiostomatidae</taxon>
        <taxon>Branchiostoma</taxon>
    </lineage>
</organism>
<feature type="signal peptide" evidence="1">
    <location>
        <begin position="1"/>
        <end position="21"/>
    </location>
</feature>
<sequence length="162" mass="18084">MRHLCLFTLVILLAVCHQSLAGKQKREKCQYDVTRGQCDDATKKMTITKTPKEGQPESCEVKTIEKRCKGRRVKCQFQKPTITPCTDGKRTVTRQPVEGSDPACQPKTRTRNCRAQKTKCTFGPWGDFGECVEGVKTRSRPVLSGDQAKCAAKATKTKSCQN</sequence>
<name>A0A6P4YB18_BRABE</name>
<accession>A0A6P4YB18</accession>
<dbReference type="AlphaFoldDB" id="A0A6P4YB18"/>
<dbReference type="PROSITE" id="PS50092">
    <property type="entry name" value="TSP1"/>
    <property type="match status" value="1"/>
</dbReference>
<dbReference type="InterPro" id="IPR000884">
    <property type="entry name" value="TSP1_rpt"/>
</dbReference>
<keyword evidence="1" id="KW-0732">Signal</keyword>
<proteinExistence type="predicted"/>
<dbReference type="KEGG" id="bbel:109463582"/>
<evidence type="ECO:0000313" key="3">
    <source>
        <dbReference type="RefSeq" id="XP_019615992.1"/>
    </source>
</evidence>
<dbReference type="GeneID" id="109463582"/>
<dbReference type="Proteomes" id="UP000515135">
    <property type="component" value="Unplaced"/>
</dbReference>
<evidence type="ECO:0000256" key="1">
    <source>
        <dbReference type="SAM" id="SignalP"/>
    </source>
</evidence>